<sequence>MHADLQEDERLTRFTKVCLGFPKTERQMMGLHASFRVKKKTFAYFVNDHHGDGIVGVLCKVLPGDNAALIKADPARFYMPAYVGPRGWVGLRLDVGRVNWKEVEELARGSFQLVTGKGVD</sequence>
<evidence type="ECO:0000313" key="2">
    <source>
        <dbReference type="Proteomes" id="UP000569092"/>
    </source>
</evidence>
<reference evidence="1 2" key="1">
    <citation type="submission" date="2020-08" db="EMBL/GenBank/DDBJ databases">
        <title>Genomic Encyclopedia of Type Strains, Phase IV (KMG-V): Genome sequencing to study the core and pangenomes of soil and plant-associated prokaryotes.</title>
        <authorList>
            <person name="Whitman W."/>
        </authorList>
    </citation>
    <scope>NUCLEOTIDE SEQUENCE [LARGE SCALE GENOMIC DNA]</scope>
    <source>
        <strain evidence="1 2">M8US30</strain>
    </source>
</reference>
<protein>
    <submittedName>
        <fullName evidence="1">DNA-binding protein (MmcQ/YjbR family)</fullName>
    </submittedName>
</protein>
<evidence type="ECO:0000313" key="1">
    <source>
        <dbReference type="EMBL" id="MBB5342939.1"/>
    </source>
</evidence>
<accession>A0A7W8J5C7</accession>
<gene>
    <name evidence="1" type="ORF">HDF10_000889</name>
</gene>
<dbReference type="InterPro" id="IPR038056">
    <property type="entry name" value="YjbR-like_sf"/>
</dbReference>
<organism evidence="1 2">
    <name type="scientific">Tunturiibacter lichenicola</name>
    <dbReference type="NCBI Taxonomy" id="2051959"/>
    <lineage>
        <taxon>Bacteria</taxon>
        <taxon>Pseudomonadati</taxon>
        <taxon>Acidobacteriota</taxon>
        <taxon>Terriglobia</taxon>
        <taxon>Terriglobales</taxon>
        <taxon>Acidobacteriaceae</taxon>
        <taxon>Tunturiibacter</taxon>
    </lineage>
</organism>
<name>A0A7W8J5C7_9BACT</name>
<dbReference type="AlphaFoldDB" id="A0A7W8J5C7"/>
<dbReference type="Proteomes" id="UP000569092">
    <property type="component" value="Unassembled WGS sequence"/>
</dbReference>
<dbReference type="InterPro" id="IPR058532">
    <property type="entry name" value="YjbR/MT2646/Rv2570-like"/>
</dbReference>
<dbReference type="Gene3D" id="3.90.1150.30">
    <property type="match status" value="1"/>
</dbReference>
<dbReference type="Pfam" id="PF04237">
    <property type="entry name" value="YjbR"/>
    <property type="match status" value="1"/>
</dbReference>
<dbReference type="EMBL" id="JACHDZ010000001">
    <property type="protein sequence ID" value="MBB5342939.1"/>
    <property type="molecule type" value="Genomic_DNA"/>
</dbReference>
<dbReference type="SUPFAM" id="SSF142906">
    <property type="entry name" value="YjbR-like"/>
    <property type="match status" value="1"/>
</dbReference>
<keyword evidence="1" id="KW-0238">DNA-binding</keyword>
<proteinExistence type="predicted"/>
<comment type="caution">
    <text evidence="1">The sequence shown here is derived from an EMBL/GenBank/DDBJ whole genome shotgun (WGS) entry which is preliminary data.</text>
</comment>
<dbReference type="GO" id="GO:0003677">
    <property type="term" value="F:DNA binding"/>
    <property type="evidence" value="ECO:0007669"/>
    <property type="project" value="UniProtKB-KW"/>
</dbReference>